<evidence type="ECO:0000313" key="1">
    <source>
        <dbReference type="EnsemblPlants" id="OB02G26560.1"/>
    </source>
</evidence>
<name>J3LDD9_ORYBR</name>
<organism evidence="1">
    <name type="scientific">Oryza brachyantha</name>
    <name type="common">malo sina</name>
    <dbReference type="NCBI Taxonomy" id="4533"/>
    <lineage>
        <taxon>Eukaryota</taxon>
        <taxon>Viridiplantae</taxon>
        <taxon>Streptophyta</taxon>
        <taxon>Embryophyta</taxon>
        <taxon>Tracheophyta</taxon>
        <taxon>Spermatophyta</taxon>
        <taxon>Magnoliopsida</taxon>
        <taxon>Liliopsida</taxon>
        <taxon>Poales</taxon>
        <taxon>Poaceae</taxon>
        <taxon>BOP clade</taxon>
        <taxon>Oryzoideae</taxon>
        <taxon>Oryzeae</taxon>
        <taxon>Oryzinae</taxon>
        <taxon>Oryza</taxon>
    </lineage>
</organism>
<reference evidence="1" key="1">
    <citation type="submission" date="2013-04" db="UniProtKB">
        <authorList>
            <consortium name="EnsemblPlants"/>
        </authorList>
    </citation>
    <scope>IDENTIFICATION</scope>
</reference>
<dbReference type="STRING" id="4533.J3LDD9"/>
<dbReference type="GO" id="GO:0006225">
    <property type="term" value="P:UDP biosynthetic process"/>
    <property type="evidence" value="ECO:0007669"/>
    <property type="project" value="TreeGrafter"/>
</dbReference>
<dbReference type="Gene3D" id="3.40.1160.10">
    <property type="entry name" value="Acetylglutamate kinase-like"/>
    <property type="match status" value="1"/>
</dbReference>
<proteinExistence type="predicted"/>
<dbReference type="EnsemblPlants" id="OB02G26560.1">
    <property type="protein sequence ID" value="OB02G26560.1"/>
    <property type="gene ID" value="OB02G26560"/>
</dbReference>
<keyword evidence="2" id="KW-1185">Reference proteome</keyword>
<dbReference type="InterPro" id="IPR036393">
    <property type="entry name" value="AceGlu_kinase-like_sf"/>
</dbReference>
<evidence type="ECO:0000313" key="2">
    <source>
        <dbReference type="Proteomes" id="UP000006038"/>
    </source>
</evidence>
<dbReference type="PANTHER" id="PTHR42833">
    <property type="entry name" value="URIDYLATE KINASE"/>
    <property type="match status" value="1"/>
</dbReference>
<dbReference type="AlphaFoldDB" id="J3LDD9"/>
<evidence type="ECO:0008006" key="3">
    <source>
        <dbReference type="Google" id="ProtNLM"/>
    </source>
</evidence>
<dbReference type="PANTHER" id="PTHR42833:SF1">
    <property type="entry name" value="UMP KINASE"/>
    <property type="match status" value="1"/>
</dbReference>
<dbReference type="GO" id="GO:0033862">
    <property type="term" value="F:UMP kinase activity"/>
    <property type="evidence" value="ECO:0007669"/>
    <property type="project" value="TreeGrafter"/>
</dbReference>
<dbReference type="eggNOG" id="ENOG502QPKF">
    <property type="taxonomic scope" value="Eukaryota"/>
</dbReference>
<dbReference type="OMA" id="HIYGHDG"/>
<dbReference type="HOGENOM" id="CLU_149749_1_0_1"/>
<protein>
    <recommendedName>
        <fullName evidence="3">UMP kinase</fullName>
    </recommendedName>
</protein>
<sequence length="78" mass="8464">MVLYGCPPGSHSNVAFEHISYRELVARGFSTMDVTAITFCEENNIPVVVFKMLEPGNISKALCGDQVGTLIDQSGRSN</sequence>
<dbReference type="Proteomes" id="UP000006038">
    <property type="component" value="Unassembled WGS sequence"/>
</dbReference>
<accession>J3LDD9</accession>
<dbReference type="Gramene" id="OB02G26560.1">
    <property type="protein sequence ID" value="OB02G26560.1"/>
    <property type="gene ID" value="OB02G26560"/>
</dbReference>
<dbReference type="SUPFAM" id="SSF53633">
    <property type="entry name" value="Carbamate kinase-like"/>
    <property type="match status" value="1"/>
</dbReference>